<evidence type="ECO:0000259" key="2">
    <source>
        <dbReference type="Pfam" id="PF20415"/>
    </source>
</evidence>
<dbReference type="AlphaFoldDB" id="A0A5C3P9A3"/>
<dbReference type="Pfam" id="PF20415">
    <property type="entry name" value="DUF6699"/>
    <property type="match status" value="1"/>
</dbReference>
<gene>
    <name evidence="3" type="ORF">K466DRAFT_494642</name>
</gene>
<organism evidence="3 4">
    <name type="scientific">Polyporus arcularius HHB13444</name>
    <dbReference type="NCBI Taxonomy" id="1314778"/>
    <lineage>
        <taxon>Eukaryota</taxon>
        <taxon>Fungi</taxon>
        <taxon>Dikarya</taxon>
        <taxon>Basidiomycota</taxon>
        <taxon>Agaricomycotina</taxon>
        <taxon>Agaricomycetes</taxon>
        <taxon>Polyporales</taxon>
        <taxon>Polyporaceae</taxon>
        <taxon>Polyporus</taxon>
    </lineage>
</organism>
<dbReference type="InParanoid" id="A0A5C3P9A3"/>
<dbReference type="EMBL" id="ML211250">
    <property type="protein sequence ID" value="TFK85479.1"/>
    <property type="molecule type" value="Genomic_DNA"/>
</dbReference>
<proteinExistence type="predicted"/>
<evidence type="ECO:0000313" key="3">
    <source>
        <dbReference type="EMBL" id="TFK85479.1"/>
    </source>
</evidence>
<protein>
    <recommendedName>
        <fullName evidence="2">DUF6699 domain-containing protein</fullName>
    </recommendedName>
</protein>
<feature type="compositionally biased region" description="Low complexity" evidence="1">
    <location>
        <begin position="11"/>
        <end position="30"/>
    </location>
</feature>
<dbReference type="Proteomes" id="UP000308197">
    <property type="component" value="Unassembled WGS sequence"/>
</dbReference>
<dbReference type="InterPro" id="IPR046522">
    <property type="entry name" value="DUF6699"/>
</dbReference>
<sequence>MPGKHVHFVDGPGTPSSTFSGSTLSSSSGPATPPPVWYSPPTSTKGSLSSPYLGAPLAHVQMHPVLAATDGYAPLDWDMSLPADSARVQVAHYPSRLTDTLVSEAATNPPLPSLSIICTCLPWTITVTPTRGAIWSAPYVTVGDVLHTLHRTLRLGVTDPEMGVIDGPARDRVHDAYVRRYRRIVDPRERDAEKAKHIKRIDFLRDYRAFYGLSLAQGGLPAKRIPHGAVWVLHTAKP</sequence>
<evidence type="ECO:0000313" key="4">
    <source>
        <dbReference type="Proteomes" id="UP000308197"/>
    </source>
</evidence>
<reference evidence="3 4" key="1">
    <citation type="journal article" date="2019" name="Nat. Ecol. Evol.">
        <title>Megaphylogeny resolves global patterns of mushroom evolution.</title>
        <authorList>
            <person name="Varga T."/>
            <person name="Krizsan K."/>
            <person name="Foldi C."/>
            <person name="Dima B."/>
            <person name="Sanchez-Garcia M."/>
            <person name="Sanchez-Ramirez S."/>
            <person name="Szollosi G.J."/>
            <person name="Szarkandi J.G."/>
            <person name="Papp V."/>
            <person name="Albert L."/>
            <person name="Andreopoulos W."/>
            <person name="Angelini C."/>
            <person name="Antonin V."/>
            <person name="Barry K.W."/>
            <person name="Bougher N.L."/>
            <person name="Buchanan P."/>
            <person name="Buyck B."/>
            <person name="Bense V."/>
            <person name="Catcheside P."/>
            <person name="Chovatia M."/>
            <person name="Cooper J."/>
            <person name="Damon W."/>
            <person name="Desjardin D."/>
            <person name="Finy P."/>
            <person name="Geml J."/>
            <person name="Haridas S."/>
            <person name="Hughes K."/>
            <person name="Justo A."/>
            <person name="Karasinski D."/>
            <person name="Kautmanova I."/>
            <person name="Kiss B."/>
            <person name="Kocsube S."/>
            <person name="Kotiranta H."/>
            <person name="LaButti K.M."/>
            <person name="Lechner B.E."/>
            <person name="Liimatainen K."/>
            <person name="Lipzen A."/>
            <person name="Lukacs Z."/>
            <person name="Mihaltcheva S."/>
            <person name="Morgado L.N."/>
            <person name="Niskanen T."/>
            <person name="Noordeloos M.E."/>
            <person name="Ohm R.A."/>
            <person name="Ortiz-Santana B."/>
            <person name="Ovrebo C."/>
            <person name="Racz N."/>
            <person name="Riley R."/>
            <person name="Savchenko A."/>
            <person name="Shiryaev A."/>
            <person name="Soop K."/>
            <person name="Spirin V."/>
            <person name="Szebenyi C."/>
            <person name="Tomsovsky M."/>
            <person name="Tulloss R.E."/>
            <person name="Uehling J."/>
            <person name="Grigoriev I.V."/>
            <person name="Vagvolgyi C."/>
            <person name="Papp T."/>
            <person name="Martin F.M."/>
            <person name="Miettinen O."/>
            <person name="Hibbett D.S."/>
            <person name="Nagy L.G."/>
        </authorList>
    </citation>
    <scope>NUCLEOTIDE SEQUENCE [LARGE SCALE GENOMIC DNA]</scope>
    <source>
        <strain evidence="3 4">HHB13444</strain>
    </source>
</reference>
<keyword evidence="4" id="KW-1185">Reference proteome</keyword>
<feature type="domain" description="DUF6699" evidence="2">
    <location>
        <begin position="75"/>
        <end position="216"/>
    </location>
</feature>
<feature type="region of interest" description="Disordered" evidence="1">
    <location>
        <begin position="1"/>
        <end position="42"/>
    </location>
</feature>
<evidence type="ECO:0000256" key="1">
    <source>
        <dbReference type="SAM" id="MobiDB-lite"/>
    </source>
</evidence>
<name>A0A5C3P9A3_9APHY</name>
<accession>A0A5C3P9A3</accession>